<proteinExistence type="predicted"/>
<keyword evidence="2" id="KW-1185">Reference proteome</keyword>
<dbReference type="PANTHER" id="PTHR13271">
    <property type="entry name" value="UNCHARACTERIZED PUTATIVE METHYLTRANSFERASE"/>
    <property type="match status" value="1"/>
</dbReference>
<accession>A0AAF0YBR3</accession>
<organism evidence="1 2">
    <name type="scientific">Vanrija pseudolonga</name>
    <dbReference type="NCBI Taxonomy" id="143232"/>
    <lineage>
        <taxon>Eukaryota</taxon>
        <taxon>Fungi</taxon>
        <taxon>Dikarya</taxon>
        <taxon>Basidiomycota</taxon>
        <taxon>Agaricomycotina</taxon>
        <taxon>Tremellomycetes</taxon>
        <taxon>Trichosporonales</taxon>
        <taxon>Trichosporonaceae</taxon>
        <taxon>Vanrija</taxon>
    </lineage>
</organism>
<dbReference type="PANTHER" id="PTHR13271:SF147">
    <property type="entry name" value="PROTEIN-LYSINE N-METHYLTRANSFERASE EFM1-RELATED"/>
    <property type="match status" value="1"/>
</dbReference>
<dbReference type="Proteomes" id="UP000827549">
    <property type="component" value="Chromosome 3"/>
</dbReference>
<dbReference type="InterPro" id="IPR050600">
    <property type="entry name" value="SETD3_SETD6_MTase"/>
</dbReference>
<evidence type="ECO:0000313" key="2">
    <source>
        <dbReference type="Proteomes" id="UP000827549"/>
    </source>
</evidence>
<sequence>MAPTADFIEWFTHAGGYISPSAELREETHGLGLFATKAIAPDARLISTPFKLAITPALASASIEAVTGVAGASLTWPEGSEHAGEKWNERMLAAAYIGLHWVYADKGGEAPAALAHYPYIRALPPAADLTTPLFFSAEERQLLAGTNLAGAVADREREWGTESAVLRAVLKEDGLTWERYLAVATYLSSRAFPSHLLTLPDGQAQAPSTDAESYPVLLPGLDLLNHTRGQPILWLSSRIAGPGPDGTPIEAISFVAPAAIETGAEIFNNYGAKSNEALLLGYGFVLDANPDDTVVLRLGTGALPPDAKARLDAKGLDAVERFAVGRDGELPKQLLEVVRAMLGEDEHEHDHSDDEDDEHACYEAEEKGLNLELDVLGMLGQMIEDKLAKLKAGGVPGADAKVRPEVARLVKVYRDGQEAILTAALDKLGERVDRIEGLIDESPGCGCGC</sequence>
<dbReference type="GO" id="GO:0005634">
    <property type="term" value="C:nucleus"/>
    <property type="evidence" value="ECO:0007669"/>
    <property type="project" value="TreeGrafter"/>
</dbReference>
<dbReference type="CDD" id="cd19180">
    <property type="entry name" value="SET_SpSET10-like"/>
    <property type="match status" value="1"/>
</dbReference>
<reference evidence="1" key="1">
    <citation type="submission" date="2023-10" db="EMBL/GenBank/DDBJ databases">
        <authorList>
            <person name="Noh H."/>
        </authorList>
    </citation>
    <scope>NUCLEOTIDE SEQUENCE</scope>
    <source>
        <strain evidence="1">DUCC4014</strain>
    </source>
</reference>
<dbReference type="AlphaFoldDB" id="A0AAF0YBR3"/>
<dbReference type="GeneID" id="87807686"/>
<gene>
    <name evidence="1" type="primary">set10</name>
    <name evidence="1" type="ORF">LOC62_03G004448</name>
</gene>
<dbReference type="SUPFAM" id="SSF82199">
    <property type="entry name" value="SET domain"/>
    <property type="match status" value="1"/>
</dbReference>
<evidence type="ECO:0000313" key="1">
    <source>
        <dbReference type="EMBL" id="WOO80919.1"/>
    </source>
</evidence>
<dbReference type="RefSeq" id="XP_062626951.1">
    <property type="nucleotide sequence ID" value="XM_062770967.1"/>
</dbReference>
<name>A0AAF0YBR3_9TREE</name>
<dbReference type="InterPro" id="IPR046341">
    <property type="entry name" value="SET_dom_sf"/>
</dbReference>
<dbReference type="GO" id="GO:0016279">
    <property type="term" value="F:protein-lysine N-methyltransferase activity"/>
    <property type="evidence" value="ECO:0007669"/>
    <property type="project" value="InterPro"/>
</dbReference>
<dbReference type="EMBL" id="CP086716">
    <property type="protein sequence ID" value="WOO80919.1"/>
    <property type="molecule type" value="Genomic_DNA"/>
</dbReference>
<dbReference type="InterPro" id="IPR044432">
    <property type="entry name" value="Set10/Efm1_SET"/>
</dbReference>
<protein>
    <submittedName>
        <fullName evidence="1">Ribosomal lysine N-methyltransferase set10</fullName>
    </submittedName>
</protein>
<dbReference type="Gene3D" id="3.90.1410.10">
    <property type="entry name" value="set domain protein methyltransferase, domain 1"/>
    <property type="match status" value="1"/>
</dbReference>